<dbReference type="RefSeq" id="WP_190104753.1">
    <property type="nucleotide sequence ID" value="NZ_BMUH01000009.1"/>
</dbReference>
<accession>A0ABY6R821</accession>
<evidence type="ECO:0000256" key="3">
    <source>
        <dbReference type="ARBA" id="ARBA00023211"/>
    </source>
</evidence>
<dbReference type="Gene3D" id="3.40.800.10">
    <property type="entry name" value="Ureohydrolase domain"/>
    <property type="match status" value="1"/>
</dbReference>
<evidence type="ECO:0000313" key="5">
    <source>
        <dbReference type="EMBL" id="UZX26218.1"/>
    </source>
</evidence>
<dbReference type="PROSITE" id="PS51409">
    <property type="entry name" value="ARGINASE_2"/>
    <property type="match status" value="1"/>
</dbReference>
<evidence type="ECO:0000256" key="4">
    <source>
        <dbReference type="PROSITE-ProRule" id="PRU00742"/>
    </source>
</evidence>
<dbReference type="CDD" id="cd09999">
    <property type="entry name" value="Arginase-like_1"/>
    <property type="match status" value="1"/>
</dbReference>
<evidence type="ECO:0000313" key="6">
    <source>
        <dbReference type="Proteomes" id="UP001164506"/>
    </source>
</evidence>
<evidence type="ECO:0000256" key="2">
    <source>
        <dbReference type="ARBA" id="ARBA00022801"/>
    </source>
</evidence>
<dbReference type="InterPro" id="IPR006035">
    <property type="entry name" value="Ureohydrolase"/>
</dbReference>
<dbReference type="Proteomes" id="UP001164506">
    <property type="component" value="Chromosome"/>
</dbReference>
<protein>
    <submittedName>
        <fullName evidence="5">Arginase family protein</fullName>
    </submittedName>
</protein>
<proteinExistence type="inferred from homology"/>
<keyword evidence="2" id="KW-0378">Hydrolase</keyword>
<organism evidence="5 6">
    <name type="scientific">Streptomyces tanashiensis</name>
    <dbReference type="NCBI Taxonomy" id="67367"/>
    <lineage>
        <taxon>Bacteria</taxon>
        <taxon>Bacillati</taxon>
        <taxon>Actinomycetota</taxon>
        <taxon>Actinomycetes</taxon>
        <taxon>Kitasatosporales</taxon>
        <taxon>Streptomycetaceae</taxon>
        <taxon>Streptomyces</taxon>
    </lineage>
</organism>
<dbReference type="PRINTS" id="PR00116">
    <property type="entry name" value="ARGINASE"/>
</dbReference>
<dbReference type="PANTHER" id="PTHR43782">
    <property type="entry name" value="ARGINASE"/>
    <property type="match status" value="1"/>
</dbReference>
<name>A0ABY6R821_9ACTN</name>
<dbReference type="InterPro" id="IPR023696">
    <property type="entry name" value="Ureohydrolase_dom_sf"/>
</dbReference>
<dbReference type="SUPFAM" id="SSF52768">
    <property type="entry name" value="Arginase/deacetylase"/>
    <property type="match status" value="1"/>
</dbReference>
<keyword evidence="1" id="KW-0479">Metal-binding</keyword>
<gene>
    <name evidence="5" type="ORF">LDH80_38590</name>
</gene>
<keyword evidence="3" id="KW-0464">Manganese</keyword>
<comment type="similarity">
    <text evidence="4">Belongs to the arginase family.</text>
</comment>
<reference evidence="5" key="1">
    <citation type="submission" date="2021-09" db="EMBL/GenBank/DDBJ databases">
        <title>Complete genome sequence and metabolic characterization of Streptomyces tanashiensis DSM 731 the producer of antibacterial Kalafungin and diverse secondary metabolites.</title>
        <authorList>
            <person name="Abbasi M.N."/>
            <person name="Anwar M.N."/>
            <person name="Alam K."/>
            <person name="Shoaib M."/>
            <person name="Lin Z."/>
            <person name="Hayat M."/>
            <person name="Ali M.I."/>
            <person name="Malik H.M.T."/>
            <person name="Ahmed I."/>
            <person name="Li A."/>
            <person name="Hailong Wang H."/>
            <person name="Zhang Y."/>
        </authorList>
    </citation>
    <scope>NUCLEOTIDE SEQUENCE</scope>
    <source>
        <strain evidence="5">Kala</strain>
    </source>
</reference>
<evidence type="ECO:0000256" key="1">
    <source>
        <dbReference type="ARBA" id="ARBA00022723"/>
    </source>
</evidence>
<sequence>MRNTVIIDAPSNLGLRPPAPGTVPGCYKLAGALRENGIMRRLGAFEGGVVVPPRYDRGDWQEGDGVFNAAALATYTVRLADRIERHVSAGDFTLVLGGDCSIQLGAALALRRLGRYGLASVDASPDFRNLSNSDRIGAAGGEELALATGRGQSDLTDLEGLCPYLRDEDVRALGTRDAYTDDAEIIQLRELKIPLVTVSELRAWGPGELGSATAVSLESSALDGFWVHLDADVLDPTVMPAVDSPDPDGLLPDELIALLRPLVRSPRCVGLNVTIYDPDLDPEGTAGALLTDLVVMALADG</sequence>
<keyword evidence="6" id="KW-1185">Reference proteome</keyword>
<dbReference type="PANTHER" id="PTHR43782:SF3">
    <property type="entry name" value="ARGINASE"/>
    <property type="match status" value="1"/>
</dbReference>
<dbReference type="GeneID" id="95605473"/>
<dbReference type="Pfam" id="PF00491">
    <property type="entry name" value="Arginase"/>
    <property type="match status" value="1"/>
</dbReference>
<dbReference type="EMBL" id="CP084204">
    <property type="protein sequence ID" value="UZX26218.1"/>
    <property type="molecule type" value="Genomic_DNA"/>
</dbReference>